<feature type="transmembrane region" description="Helical" evidence="1">
    <location>
        <begin position="21"/>
        <end position="44"/>
    </location>
</feature>
<name>A0A7F5RCU1_AGRPL</name>
<dbReference type="GO" id="GO:0042734">
    <property type="term" value="C:presynaptic membrane"/>
    <property type="evidence" value="ECO:0007669"/>
    <property type="project" value="TreeGrafter"/>
</dbReference>
<feature type="transmembrane region" description="Helical" evidence="1">
    <location>
        <begin position="97"/>
        <end position="117"/>
    </location>
</feature>
<evidence type="ECO:0000313" key="2">
    <source>
        <dbReference type="Proteomes" id="UP000192223"/>
    </source>
</evidence>
<dbReference type="AlphaFoldDB" id="A0A7F5RCU1"/>
<dbReference type="Proteomes" id="UP000192223">
    <property type="component" value="Unplaced"/>
</dbReference>
<dbReference type="GO" id="GO:0007274">
    <property type="term" value="P:neuromuscular synaptic transmission"/>
    <property type="evidence" value="ECO:0007669"/>
    <property type="project" value="TreeGrafter"/>
</dbReference>
<dbReference type="InParanoid" id="A0A7F5RCU1"/>
<dbReference type="RefSeq" id="XP_025833791.1">
    <property type="nucleotide sequence ID" value="XM_025978006.1"/>
</dbReference>
<keyword evidence="1" id="KW-1133">Transmembrane helix</keyword>
<sequence length="191" mass="21710">MRASIVTIPPLAFRGNNPYHNAFLTLLDSIFACLVVAPAVVAYWRSAWELMGIYVYPNDNMKTAMVSTAIGFVGHAVANFGQFFFQKAFHPDRHRILFYVISRTYTLIYAVVCVNGWRGPWYLLDKYTEMEFNTVVVTLVVAVVALVVMRALRNISGAPFAIVNDTVDGYFEIISMFRVPLEVESQYYCCF</sequence>
<dbReference type="PANTHER" id="PTHR35270">
    <property type="entry name" value="FUSELESS, ISOFORM A"/>
    <property type="match status" value="1"/>
</dbReference>
<feature type="transmembrane region" description="Helical" evidence="1">
    <location>
        <begin position="132"/>
        <end position="152"/>
    </location>
</feature>
<dbReference type="KEGG" id="apln:112905476"/>
<proteinExistence type="predicted"/>
<accession>A0A7F5RCU1</accession>
<dbReference type="GO" id="GO:0070073">
    <property type="term" value="P:clustering of voltage-gated calcium channels"/>
    <property type="evidence" value="ECO:0007669"/>
    <property type="project" value="TreeGrafter"/>
</dbReference>
<dbReference type="Pfam" id="PF15993">
    <property type="entry name" value="Fuseless"/>
    <property type="match status" value="1"/>
</dbReference>
<reference evidence="3" key="1">
    <citation type="submission" date="2025-08" db="UniProtKB">
        <authorList>
            <consortium name="RefSeq"/>
        </authorList>
    </citation>
    <scope>IDENTIFICATION</scope>
    <source>
        <tissue evidence="3">Entire body</tissue>
    </source>
</reference>
<dbReference type="PANTHER" id="PTHR35270:SF2">
    <property type="entry name" value="FUSELESS, ISOFORM A"/>
    <property type="match status" value="1"/>
</dbReference>
<keyword evidence="1" id="KW-0472">Membrane</keyword>
<dbReference type="InterPro" id="IPR032751">
    <property type="entry name" value="Fuseless"/>
</dbReference>
<organism evidence="2 3">
    <name type="scientific">Agrilus planipennis</name>
    <name type="common">Emerald ash borer</name>
    <name type="synonym">Agrilus marcopoli</name>
    <dbReference type="NCBI Taxonomy" id="224129"/>
    <lineage>
        <taxon>Eukaryota</taxon>
        <taxon>Metazoa</taxon>
        <taxon>Ecdysozoa</taxon>
        <taxon>Arthropoda</taxon>
        <taxon>Hexapoda</taxon>
        <taxon>Insecta</taxon>
        <taxon>Pterygota</taxon>
        <taxon>Neoptera</taxon>
        <taxon>Endopterygota</taxon>
        <taxon>Coleoptera</taxon>
        <taxon>Polyphaga</taxon>
        <taxon>Elateriformia</taxon>
        <taxon>Buprestoidea</taxon>
        <taxon>Buprestidae</taxon>
        <taxon>Agrilinae</taxon>
        <taxon>Agrilus</taxon>
    </lineage>
</organism>
<dbReference type="GO" id="GO:0007270">
    <property type="term" value="P:neuron-neuron synaptic transmission"/>
    <property type="evidence" value="ECO:0007669"/>
    <property type="project" value="TreeGrafter"/>
</dbReference>
<evidence type="ECO:0000313" key="3">
    <source>
        <dbReference type="RefSeq" id="XP_025833791.1"/>
    </source>
</evidence>
<keyword evidence="1" id="KW-0812">Transmembrane</keyword>
<dbReference type="OrthoDB" id="45313at2759"/>
<dbReference type="GeneID" id="112905476"/>
<evidence type="ECO:0000256" key="1">
    <source>
        <dbReference type="SAM" id="Phobius"/>
    </source>
</evidence>
<protein>
    <submittedName>
        <fullName evidence="3">Uncharacterized protein LOC112905476</fullName>
    </submittedName>
</protein>
<keyword evidence="2" id="KW-1185">Reference proteome</keyword>
<gene>
    <name evidence="3" type="primary">LOC112905476</name>
</gene>
<feature type="transmembrane region" description="Helical" evidence="1">
    <location>
        <begin position="64"/>
        <end position="85"/>
    </location>
</feature>